<dbReference type="EMBL" id="SOAN01000001">
    <property type="protein sequence ID" value="TDS87539.1"/>
    <property type="molecule type" value="Genomic_DNA"/>
</dbReference>
<dbReference type="Pfam" id="PF13410">
    <property type="entry name" value="GST_C_2"/>
    <property type="match status" value="1"/>
</dbReference>
<feature type="region of interest" description="Disordered" evidence="1">
    <location>
        <begin position="1"/>
        <end position="32"/>
    </location>
</feature>
<dbReference type="Gene3D" id="1.20.1050.10">
    <property type="match status" value="1"/>
</dbReference>
<dbReference type="PROSITE" id="PS50405">
    <property type="entry name" value="GST_CTER"/>
    <property type="match status" value="1"/>
</dbReference>
<dbReference type="Proteomes" id="UP000294506">
    <property type="component" value="Unassembled WGS sequence"/>
</dbReference>
<organism evidence="3 4">
    <name type="scientific">Nesterenkonia aurantiaca</name>
    <dbReference type="NCBI Taxonomy" id="1436010"/>
    <lineage>
        <taxon>Bacteria</taxon>
        <taxon>Bacillati</taxon>
        <taxon>Actinomycetota</taxon>
        <taxon>Actinomycetes</taxon>
        <taxon>Micrococcales</taxon>
        <taxon>Micrococcaceae</taxon>
        <taxon>Nesterenkonia</taxon>
    </lineage>
</organism>
<dbReference type="SFLD" id="SFLDG01206">
    <property type="entry name" value="Xi.1"/>
    <property type="match status" value="1"/>
</dbReference>
<keyword evidence="3" id="KW-0808">Transferase</keyword>
<feature type="domain" description="GST C-terminal" evidence="2">
    <location>
        <begin position="196"/>
        <end position="326"/>
    </location>
</feature>
<dbReference type="InterPro" id="IPR004045">
    <property type="entry name" value="Glutathione_S-Trfase_N"/>
</dbReference>
<feature type="region of interest" description="Disordered" evidence="1">
    <location>
        <begin position="353"/>
        <end position="382"/>
    </location>
</feature>
<protein>
    <submittedName>
        <fullName evidence="3">Putative glutathione S-transferase</fullName>
    </submittedName>
</protein>
<evidence type="ECO:0000259" key="2">
    <source>
        <dbReference type="PROSITE" id="PS50405"/>
    </source>
</evidence>
<reference evidence="3 4" key="1">
    <citation type="submission" date="2019-03" db="EMBL/GenBank/DDBJ databases">
        <title>Genomic Encyclopedia of Type Strains, Phase III (KMG-III): the genomes of soil and plant-associated and newly described type strains.</title>
        <authorList>
            <person name="Whitman W."/>
        </authorList>
    </citation>
    <scope>NUCLEOTIDE SEQUENCE [LARGE SCALE GENOMIC DNA]</scope>
    <source>
        <strain evidence="3 4">DSM 27373</strain>
    </source>
</reference>
<dbReference type="PANTHER" id="PTHR32419:SF6">
    <property type="entry name" value="GLUTATHIONE S-TRANSFERASE OMEGA-LIKE 1-RELATED"/>
    <property type="match status" value="1"/>
</dbReference>
<proteinExistence type="predicted"/>
<dbReference type="AlphaFoldDB" id="A0A4R7G865"/>
<evidence type="ECO:0000256" key="1">
    <source>
        <dbReference type="SAM" id="MobiDB-lite"/>
    </source>
</evidence>
<dbReference type="InterPro" id="IPR047047">
    <property type="entry name" value="GST_Omega-like_C"/>
</dbReference>
<evidence type="ECO:0000313" key="4">
    <source>
        <dbReference type="Proteomes" id="UP000294506"/>
    </source>
</evidence>
<dbReference type="Pfam" id="PF13409">
    <property type="entry name" value="GST_N_2"/>
    <property type="match status" value="1"/>
</dbReference>
<dbReference type="Gene3D" id="3.40.30.10">
    <property type="entry name" value="Glutaredoxin"/>
    <property type="match status" value="1"/>
</dbReference>
<dbReference type="CDD" id="cd03190">
    <property type="entry name" value="GST_C_Omega_like"/>
    <property type="match status" value="1"/>
</dbReference>
<gene>
    <name evidence="3" type="ORF">EV640_101323</name>
</gene>
<accession>A0A4R7G865</accession>
<dbReference type="InterPro" id="IPR036282">
    <property type="entry name" value="Glutathione-S-Trfase_C_sf"/>
</dbReference>
<evidence type="ECO:0000313" key="3">
    <source>
        <dbReference type="EMBL" id="TDS87539.1"/>
    </source>
</evidence>
<dbReference type="InterPro" id="IPR016639">
    <property type="entry name" value="GST_Omega/GSH"/>
</dbReference>
<dbReference type="GO" id="GO:0005737">
    <property type="term" value="C:cytoplasm"/>
    <property type="evidence" value="ECO:0007669"/>
    <property type="project" value="TreeGrafter"/>
</dbReference>
<dbReference type="SFLD" id="SFLDG01148">
    <property type="entry name" value="Xi_(cytGST)"/>
    <property type="match status" value="1"/>
</dbReference>
<dbReference type="SFLD" id="SFLDS00019">
    <property type="entry name" value="Glutathione_Transferase_(cytos"/>
    <property type="match status" value="1"/>
</dbReference>
<dbReference type="InterPro" id="IPR040079">
    <property type="entry name" value="Glutathione_S-Trfase"/>
</dbReference>
<dbReference type="RefSeq" id="WP_133725589.1">
    <property type="nucleotide sequence ID" value="NZ_SOAN01000001.1"/>
</dbReference>
<sequence length="382" mass="42281">MAQNSEAQRSEPQKTAGTEHSTKGAYVTGGEFTRDTNYIEDRVVADPQAVQAAPQEEASSIGDPRLAGLTEGGHAWPVEPGRYRLVAARACPWAHRSIIIRRLLGLEDAISLGTPGPTHDARSWTFDLDSGGVDPVLGTERLQENYFARFPDYPRGITVPALVDVPSGGVVTNNYPQLTFDLSTQWREHHRPGAPDLLPEDTLEEMLPVIKRVFTEVNNGVYRAGFAGSQSAYQDAYDRLFTALDWLEDRLAGSRYLMGEQITEADVRLFTTLVRFDPVYHGHFKCNRNKLTEMPNLWAYARDLFQTPGFGDTVDFDQIKRHYYEVHEDLNPTQITPVGPDLENWLSEHGREALGGSPFGAGTAPGPVAASEQPGGANPLYR</sequence>
<comment type="caution">
    <text evidence="3">The sequence shown here is derived from an EMBL/GenBank/DDBJ whole genome shotgun (WGS) entry which is preliminary data.</text>
</comment>
<keyword evidence="4" id="KW-1185">Reference proteome</keyword>
<dbReference type="InterPro" id="IPR010987">
    <property type="entry name" value="Glutathione-S-Trfase_C-like"/>
</dbReference>
<dbReference type="PANTHER" id="PTHR32419">
    <property type="entry name" value="GLUTATHIONYL-HYDROQUINONE REDUCTASE"/>
    <property type="match status" value="1"/>
</dbReference>
<name>A0A4R7G865_9MICC</name>
<dbReference type="SUPFAM" id="SSF47616">
    <property type="entry name" value="GST C-terminal domain-like"/>
    <property type="match status" value="1"/>
</dbReference>
<dbReference type="GO" id="GO:0004364">
    <property type="term" value="F:glutathione transferase activity"/>
    <property type="evidence" value="ECO:0007669"/>
    <property type="project" value="InterPro"/>
</dbReference>